<evidence type="ECO:0000313" key="3">
    <source>
        <dbReference type="EMBL" id="GEA42300.1"/>
    </source>
</evidence>
<dbReference type="AlphaFoldDB" id="A0AAN5I098"/>
<protein>
    <submittedName>
        <fullName evidence="3">Uncharacterized protein</fullName>
    </submittedName>
</protein>
<keyword evidence="2" id="KW-0812">Transmembrane</keyword>
<comment type="caution">
    <text evidence="3">The sequence shown here is derived from an EMBL/GenBank/DDBJ whole genome shotgun (WGS) entry which is preliminary data.</text>
</comment>
<organism evidence="3 4">
    <name type="scientific">Corynebacterium striatum</name>
    <dbReference type="NCBI Taxonomy" id="43770"/>
    <lineage>
        <taxon>Bacteria</taxon>
        <taxon>Bacillati</taxon>
        <taxon>Actinomycetota</taxon>
        <taxon>Actinomycetes</taxon>
        <taxon>Mycobacteriales</taxon>
        <taxon>Corynebacteriaceae</taxon>
        <taxon>Corynebacterium</taxon>
    </lineage>
</organism>
<feature type="region of interest" description="Disordered" evidence="1">
    <location>
        <begin position="1"/>
        <end position="21"/>
    </location>
</feature>
<keyword evidence="2" id="KW-1133">Transmembrane helix</keyword>
<dbReference type="RefSeq" id="WP_005530374.1">
    <property type="nucleotide sequence ID" value="NZ_BJLD01000001.1"/>
</dbReference>
<feature type="transmembrane region" description="Helical" evidence="2">
    <location>
        <begin position="101"/>
        <end position="122"/>
    </location>
</feature>
<feature type="compositionally biased region" description="Polar residues" evidence="1">
    <location>
        <begin position="7"/>
        <end position="21"/>
    </location>
</feature>
<reference evidence="3 4" key="1">
    <citation type="submission" date="2019-06" db="EMBL/GenBank/DDBJ databases">
        <title>Draft genome sequence of Corynebacterium striatum NBRC 15291.</title>
        <authorList>
            <person name="Miura T."/>
            <person name="Furukawa M."/>
            <person name="Shimamura M."/>
            <person name="Ohyama Y."/>
            <person name="Yamazoe A."/>
            <person name="Kawasaki H."/>
        </authorList>
    </citation>
    <scope>NUCLEOTIDE SEQUENCE [LARGE SCALE GENOMIC DNA]</scope>
    <source>
        <strain evidence="3 4">NBRC 15291</strain>
    </source>
</reference>
<evidence type="ECO:0000256" key="2">
    <source>
        <dbReference type="SAM" id="Phobius"/>
    </source>
</evidence>
<evidence type="ECO:0000256" key="1">
    <source>
        <dbReference type="SAM" id="MobiDB-lite"/>
    </source>
</evidence>
<accession>A0AAN5I098</accession>
<proteinExistence type="predicted"/>
<dbReference type="EMBL" id="BJLD01000001">
    <property type="protein sequence ID" value="GEA42300.1"/>
    <property type="molecule type" value="Genomic_DNA"/>
</dbReference>
<dbReference type="Proteomes" id="UP000315234">
    <property type="component" value="Unassembled WGS sequence"/>
</dbReference>
<sequence>MTFGSPRGNQQFGYPPQGGQSNQGFGAPAAPFSDYRFGQVAEQEQVKRKAADMSAWRAPWTLQIAALIVLGISSYIVYYVFELVASERVSESLNRIERLATELGVVLSIVVVALCVLSVYVLHAQHKARIWLSAVLALVVLMIVLPHVWPISLAAIVAIVLLWLPSNKEWFGFIS</sequence>
<evidence type="ECO:0000313" key="4">
    <source>
        <dbReference type="Proteomes" id="UP000315234"/>
    </source>
</evidence>
<name>A0AAN5I098_CORST</name>
<feature type="transmembrane region" description="Helical" evidence="2">
    <location>
        <begin position="134"/>
        <end position="164"/>
    </location>
</feature>
<keyword evidence="2" id="KW-0472">Membrane</keyword>
<gene>
    <name evidence="3" type="ORF">Cst04h_04700</name>
</gene>
<feature type="transmembrane region" description="Helical" evidence="2">
    <location>
        <begin position="58"/>
        <end position="81"/>
    </location>
</feature>